<keyword evidence="2" id="KW-1185">Reference proteome</keyword>
<protein>
    <submittedName>
        <fullName evidence="1">Uncharacterized protein</fullName>
    </submittedName>
</protein>
<evidence type="ECO:0000313" key="2">
    <source>
        <dbReference type="Proteomes" id="UP000053328"/>
    </source>
</evidence>
<dbReference type="Proteomes" id="UP000053328">
    <property type="component" value="Unassembled WGS sequence"/>
</dbReference>
<dbReference type="VEuPathDB" id="FungiDB:PV08_01914"/>
<gene>
    <name evidence="1" type="ORF">PV08_01914</name>
</gene>
<dbReference type="GeneID" id="27328997"/>
<dbReference type="RefSeq" id="XP_016241550.1">
    <property type="nucleotide sequence ID" value="XM_016376274.1"/>
</dbReference>
<dbReference type="EMBL" id="KN847492">
    <property type="protein sequence ID" value="KIW21334.1"/>
    <property type="molecule type" value="Genomic_DNA"/>
</dbReference>
<dbReference type="AlphaFoldDB" id="A0A0D2CCV2"/>
<sequence>MASLDADDMYLSQLSRRTEAINAGVMAIRGHSHAVSTPDRNKNTSRLLSSRDPERILCYAMRHTGTVSSAGYSAAFVTHATASDVDSVMINGQWVKGKVRLLKEGWHSRKLKLHFGKEMAWDQSAKEQVRVEHMWLEKDVME</sequence>
<name>A0A0D2CCV2_9EURO</name>
<reference evidence="1 2" key="1">
    <citation type="submission" date="2015-01" db="EMBL/GenBank/DDBJ databases">
        <title>The Genome Sequence of Exophiala spinifera CBS89968.</title>
        <authorList>
            <consortium name="The Broad Institute Genomics Platform"/>
            <person name="Cuomo C."/>
            <person name="de Hoog S."/>
            <person name="Gorbushina A."/>
            <person name="Stielow B."/>
            <person name="Teixiera M."/>
            <person name="Abouelleil A."/>
            <person name="Chapman S.B."/>
            <person name="Priest M."/>
            <person name="Young S.K."/>
            <person name="Wortman J."/>
            <person name="Nusbaum C."/>
            <person name="Birren B."/>
        </authorList>
    </citation>
    <scope>NUCLEOTIDE SEQUENCE [LARGE SCALE GENOMIC DNA]</scope>
    <source>
        <strain evidence="1 2">CBS 89968</strain>
    </source>
</reference>
<organism evidence="1 2">
    <name type="scientific">Exophiala spinifera</name>
    <dbReference type="NCBI Taxonomy" id="91928"/>
    <lineage>
        <taxon>Eukaryota</taxon>
        <taxon>Fungi</taxon>
        <taxon>Dikarya</taxon>
        <taxon>Ascomycota</taxon>
        <taxon>Pezizomycotina</taxon>
        <taxon>Eurotiomycetes</taxon>
        <taxon>Chaetothyriomycetidae</taxon>
        <taxon>Chaetothyriales</taxon>
        <taxon>Herpotrichiellaceae</taxon>
        <taxon>Exophiala</taxon>
    </lineage>
</organism>
<proteinExistence type="predicted"/>
<dbReference type="HOGENOM" id="CLU_1815800_0_0_1"/>
<accession>A0A0D2CCV2</accession>
<evidence type="ECO:0000313" key="1">
    <source>
        <dbReference type="EMBL" id="KIW21334.1"/>
    </source>
</evidence>